<dbReference type="GO" id="GO:0016079">
    <property type="term" value="P:synaptic vesicle exocytosis"/>
    <property type="evidence" value="ECO:0007669"/>
    <property type="project" value="TreeGrafter"/>
</dbReference>
<dbReference type="GO" id="GO:0031201">
    <property type="term" value="C:SNARE complex"/>
    <property type="evidence" value="ECO:0007669"/>
    <property type="project" value="TreeGrafter"/>
</dbReference>
<evidence type="ECO:0000256" key="3">
    <source>
        <dbReference type="ARBA" id="ARBA00005396"/>
    </source>
</evidence>
<dbReference type="GO" id="GO:0005829">
    <property type="term" value="C:cytosol"/>
    <property type="evidence" value="ECO:0007669"/>
    <property type="project" value="UniProtKB-SubCell"/>
</dbReference>
<keyword evidence="8" id="KW-0770">Synapse</keyword>
<keyword evidence="5" id="KW-0268">Exocytosis</keyword>
<dbReference type="Ensembl" id="ENSAPLT00000036707.1">
    <property type="protein sequence ID" value="ENSAPLP00000031098.1"/>
    <property type="gene ID" value="ENSAPLG00000020781.1"/>
</dbReference>
<feature type="compositionally biased region" description="Basic and acidic residues" evidence="13">
    <location>
        <begin position="12"/>
        <end position="26"/>
    </location>
</feature>
<evidence type="ECO:0000256" key="8">
    <source>
        <dbReference type="ARBA" id="ARBA00023018"/>
    </source>
</evidence>
<accession>A0A493TYZ9</accession>
<reference evidence="14" key="2">
    <citation type="submission" date="2025-08" db="UniProtKB">
        <authorList>
            <consortium name="Ensembl"/>
        </authorList>
    </citation>
    <scope>IDENTIFICATION</scope>
</reference>
<evidence type="ECO:0000256" key="7">
    <source>
        <dbReference type="ARBA" id="ARBA00022775"/>
    </source>
</evidence>
<comment type="subunit">
    <text evidence="11">Binds to the SNARE core complex containing SNAP25, VAMP2 and STX1A.</text>
</comment>
<dbReference type="STRING" id="8840.ENSAPLP00000031098"/>
<evidence type="ECO:0000256" key="1">
    <source>
        <dbReference type="ARBA" id="ARBA00004484"/>
    </source>
</evidence>
<feature type="compositionally biased region" description="Low complexity" evidence="13">
    <location>
        <begin position="575"/>
        <end position="584"/>
    </location>
</feature>
<dbReference type="AlphaFoldDB" id="A0A493TYZ9"/>
<dbReference type="SUPFAM" id="SSF58038">
    <property type="entry name" value="SNARE fusion complex"/>
    <property type="match status" value="1"/>
</dbReference>
<keyword evidence="9" id="KW-0175">Coiled coil</keyword>
<dbReference type="FunFam" id="1.20.5.580:FF:000001">
    <property type="entry name" value="Complexin 2"/>
    <property type="match status" value="1"/>
</dbReference>
<reference evidence="14 15" key="1">
    <citation type="submission" date="2017-10" db="EMBL/GenBank/DDBJ databases">
        <title>A new Pekin duck reference genome.</title>
        <authorList>
            <person name="Hou Z.-C."/>
            <person name="Zhou Z.-K."/>
            <person name="Zhu F."/>
            <person name="Hou S.-S."/>
        </authorList>
    </citation>
    <scope>NUCLEOTIDE SEQUENCE [LARGE SCALE GENOMIC DNA]</scope>
</reference>
<reference evidence="14" key="3">
    <citation type="submission" date="2025-09" db="UniProtKB">
        <authorList>
            <consortium name="Ensembl"/>
        </authorList>
    </citation>
    <scope>IDENTIFICATION</scope>
</reference>
<feature type="region of interest" description="Disordered" evidence="13">
    <location>
        <begin position="1"/>
        <end position="69"/>
    </location>
</feature>
<dbReference type="OMA" id="GCERRRI"/>
<evidence type="ECO:0000313" key="14">
    <source>
        <dbReference type="Ensembl" id="ENSAPLP00000031098.1"/>
    </source>
</evidence>
<keyword evidence="7" id="KW-0532">Neurotransmitter transport</keyword>
<evidence type="ECO:0000256" key="11">
    <source>
        <dbReference type="ARBA" id="ARBA00038730"/>
    </source>
</evidence>
<evidence type="ECO:0000256" key="9">
    <source>
        <dbReference type="ARBA" id="ARBA00023054"/>
    </source>
</evidence>
<dbReference type="GO" id="GO:0043204">
    <property type="term" value="C:perikaryon"/>
    <property type="evidence" value="ECO:0007669"/>
    <property type="project" value="UniProtKB-SubCell"/>
</dbReference>
<evidence type="ECO:0000256" key="13">
    <source>
        <dbReference type="SAM" id="MobiDB-lite"/>
    </source>
</evidence>
<sequence>QGAARRSARRLRGCERRRISGRREPSSRPSLSVKPKAEEEGTPRRHPCLCNSFRTPGTRRGLRGGPGTEDAGCSATFPLSQEGVFCRDLPRHTAHTRAHTGSRGDARQQPQKPTSGPIPTPAGRSGEDARLLRAAGDGVGSVHGGTRTPPRPGRDPLGGGHRGARAAQGRGGRAGGRGRARARLRQRGEEEGGTVSVGWSGNPVIKRGARGKSREKLRTRPLFPPPTPSPQLPRQPAGTCRRHSTARHRTAPHTRRRARYRAVPGRAGPGGQRGVRAGRPPIPGEQPRGSPGARCPVRGARCGSGSGCRAPRGRCQQREAAGCAEGMLSPGGMQPARWHGSGTEGMEVAVSPGGARAARPEPPLAPPGTCGALHLQTPPPAPRRRGRKFRAALTPCCPAAGGDTGSAPTGSPPPLRLSPPGSGLPRPAGPGLETCGGEESCGRGAGEGRGGCLSSSRGHRASRVSASLQAALRGVPASVHARCEAGRHPQAIAMDFVMKQALGGATKDMGKMLGGDEEKDPDAAKKEEERQEALRQEEEERKAKYAKMEAEREVMRQGIRDKYGIKKKEEKEAEAQAALEANAEGSLTRPKKAIPPGCGDEEEEEEESILDTVIKYLPGPLQDMFKK</sequence>
<feature type="compositionally biased region" description="Pro residues" evidence="13">
    <location>
        <begin position="222"/>
        <end position="233"/>
    </location>
</feature>
<proteinExistence type="inferred from homology"/>
<feature type="region of interest" description="Disordered" evidence="13">
    <location>
        <begin position="397"/>
        <end position="456"/>
    </location>
</feature>
<dbReference type="GO" id="GO:0046928">
    <property type="term" value="P:regulation of neurotransmitter secretion"/>
    <property type="evidence" value="ECO:0007669"/>
    <property type="project" value="TreeGrafter"/>
</dbReference>
<dbReference type="Pfam" id="PF05835">
    <property type="entry name" value="Synaphin"/>
    <property type="match status" value="1"/>
</dbReference>
<feature type="compositionally biased region" description="Basic residues" evidence="13">
    <location>
        <begin position="1"/>
        <end position="11"/>
    </location>
</feature>
<comment type="subcellular location">
    <subcellularLocation>
        <location evidence="2">Cytoplasm</location>
        <location evidence="2">Cytosol</location>
    </subcellularLocation>
    <subcellularLocation>
        <location evidence="1">Perikaryon</location>
    </subcellularLocation>
    <subcellularLocation>
        <location evidence="10">Presynapse</location>
    </subcellularLocation>
</comment>
<keyword evidence="6" id="KW-0963">Cytoplasm</keyword>
<organism evidence="14 15">
    <name type="scientific">Anas platyrhynchos platyrhynchos</name>
    <name type="common">Northern mallard</name>
    <dbReference type="NCBI Taxonomy" id="8840"/>
    <lineage>
        <taxon>Eukaryota</taxon>
        <taxon>Metazoa</taxon>
        <taxon>Chordata</taxon>
        <taxon>Craniata</taxon>
        <taxon>Vertebrata</taxon>
        <taxon>Euteleostomi</taxon>
        <taxon>Archelosauria</taxon>
        <taxon>Archosauria</taxon>
        <taxon>Dinosauria</taxon>
        <taxon>Saurischia</taxon>
        <taxon>Theropoda</taxon>
        <taxon>Coelurosauria</taxon>
        <taxon>Aves</taxon>
        <taxon>Neognathae</taxon>
        <taxon>Galloanserae</taxon>
        <taxon>Anseriformes</taxon>
        <taxon>Anatidae</taxon>
        <taxon>Anatinae</taxon>
        <taxon>Anas</taxon>
    </lineage>
</organism>
<evidence type="ECO:0000256" key="12">
    <source>
        <dbReference type="ARBA" id="ARBA00040476"/>
    </source>
</evidence>
<evidence type="ECO:0000256" key="6">
    <source>
        <dbReference type="ARBA" id="ARBA00022490"/>
    </source>
</evidence>
<feature type="compositionally biased region" description="Low complexity" evidence="13">
    <location>
        <begin position="418"/>
        <end position="438"/>
    </location>
</feature>
<evidence type="ECO:0000313" key="15">
    <source>
        <dbReference type="Proteomes" id="UP000016666"/>
    </source>
</evidence>
<feature type="region of interest" description="Disordered" evidence="13">
    <location>
        <begin position="94"/>
        <end position="311"/>
    </location>
</feature>
<evidence type="ECO:0000256" key="2">
    <source>
        <dbReference type="ARBA" id="ARBA00004514"/>
    </source>
</evidence>
<protein>
    <recommendedName>
        <fullName evidence="12">Complexin-1</fullName>
    </recommendedName>
</protein>
<keyword evidence="4" id="KW-0813">Transport</keyword>
<dbReference type="Gene3D" id="1.20.5.580">
    <property type="entry name" value="Single Helix bin"/>
    <property type="match status" value="1"/>
</dbReference>
<evidence type="ECO:0000256" key="10">
    <source>
        <dbReference type="ARBA" id="ARBA00034106"/>
    </source>
</evidence>
<dbReference type="GO" id="GO:0019905">
    <property type="term" value="F:syntaxin binding"/>
    <property type="evidence" value="ECO:0007669"/>
    <property type="project" value="InterPro"/>
</dbReference>
<dbReference type="Proteomes" id="UP000016666">
    <property type="component" value="Chromosome Z"/>
</dbReference>
<name>A0A493TYZ9_ANAPP</name>
<dbReference type="GO" id="GO:0043195">
    <property type="term" value="C:terminal bouton"/>
    <property type="evidence" value="ECO:0007669"/>
    <property type="project" value="TreeGrafter"/>
</dbReference>
<dbReference type="PANTHER" id="PTHR16705:SF6">
    <property type="entry name" value="COMPLEXIN-1"/>
    <property type="match status" value="1"/>
</dbReference>
<dbReference type="InterPro" id="IPR008849">
    <property type="entry name" value="Synaphin"/>
</dbReference>
<feature type="compositionally biased region" description="Basic residues" evidence="13">
    <location>
        <begin position="240"/>
        <end position="260"/>
    </location>
</feature>
<feature type="region of interest" description="Disordered" evidence="13">
    <location>
        <begin position="507"/>
        <end position="607"/>
    </location>
</feature>
<dbReference type="CDD" id="cd22808">
    <property type="entry name" value="Complexin_NTD_CPLX_I_II"/>
    <property type="match status" value="1"/>
</dbReference>
<dbReference type="PANTHER" id="PTHR16705">
    <property type="entry name" value="COMPLEXIN"/>
    <property type="match status" value="1"/>
</dbReference>
<feature type="compositionally biased region" description="Basic residues" evidence="13">
    <location>
        <begin position="176"/>
        <end position="185"/>
    </location>
</feature>
<keyword evidence="15" id="KW-1185">Reference proteome</keyword>
<dbReference type="GeneTree" id="ENSGT00950000182938"/>
<feature type="compositionally biased region" description="Basic and acidic residues" evidence="13">
    <location>
        <begin position="508"/>
        <end position="574"/>
    </location>
</feature>
<feature type="compositionally biased region" description="Low complexity" evidence="13">
    <location>
        <begin position="298"/>
        <end position="310"/>
    </location>
</feature>
<evidence type="ECO:0000256" key="5">
    <source>
        <dbReference type="ARBA" id="ARBA00022483"/>
    </source>
</evidence>
<comment type="similarity">
    <text evidence="3">Belongs to the complexin/synaphin family.</text>
</comment>
<evidence type="ECO:0000256" key="4">
    <source>
        <dbReference type="ARBA" id="ARBA00022448"/>
    </source>
</evidence>